<evidence type="ECO:0000313" key="6">
    <source>
        <dbReference type="Proteomes" id="UP000318416"/>
    </source>
</evidence>
<dbReference type="PANTHER" id="PTHR48097:SF9">
    <property type="entry name" value="L-THREONINE ALDOLASE"/>
    <property type="match status" value="1"/>
</dbReference>
<dbReference type="GO" id="GO:0008732">
    <property type="term" value="F:L-allo-threonine aldolase activity"/>
    <property type="evidence" value="ECO:0007669"/>
    <property type="project" value="TreeGrafter"/>
</dbReference>
<dbReference type="AlphaFoldDB" id="A0A561ER07"/>
<dbReference type="Proteomes" id="UP000318416">
    <property type="component" value="Unassembled WGS sequence"/>
</dbReference>
<accession>A0A561ER07</accession>
<dbReference type="GO" id="GO:0006545">
    <property type="term" value="P:glycine biosynthetic process"/>
    <property type="evidence" value="ECO:0007669"/>
    <property type="project" value="TreeGrafter"/>
</dbReference>
<organism evidence="5 6">
    <name type="scientific">Kitasatospora atroaurantiaca</name>
    <dbReference type="NCBI Taxonomy" id="285545"/>
    <lineage>
        <taxon>Bacteria</taxon>
        <taxon>Bacillati</taxon>
        <taxon>Actinomycetota</taxon>
        <taxon>Actinomycetes</taxon>
        <taxon>Kitasatosporales</taxon>
        <taxon>Streptomycetaceae</taxon>
        <taxon>Kitasatospora</taxon>
    </lineage>
</organism>
<evidence type="ECO:0000256" key="2">
    <source>
        <dbReference type="ARBA" id="ARBA00006966"/>
    </source>
</evidence>
<dbReference type="InterPro" id="IPR015424">
    <property type="entry name" value="PyrdxlP-dep_Trfase"/>
</dbReference>
<dbReference type="InterPro" id="IPR015422">
    <property type="entry name" value="PyrdxlP-dep_Trfase_small"/>
</dbReference>
<dbReference type="EMBL" id="VIVR01000001">
    <property type="protein sequence ID" value="TWE18040.1"/>
    <property type="molecule type" value="Genomic_DNA"/>
</dbReference>
<dbReference type="GO" id="GO:0005829">
    <property type="term" value="C:cytosol"/>
    <property type="evidence" value="ECO:0007669"/>
    <property type="project" value="TreeGrafter"/>
</dbReference>
<evidence type="ECO:0000313" key="5">
    <source>
        <dbReference type="EMBL" id="TWE18040.1"/>
    </source>
</evidence>
<dbReference type="InterPro" id="IPR001597">
    <property type="entry name" value="ArAA_b-elim_lyase/Thr_aldolase"/>
</dbReference>
<comment type="similarity">
    <text evidence="2">Belongs to the threonine aldolase family.</text>
</comment>
<dbReference type="Gene3D" id="3.40.640.10">
    <property type="entry name" value="Type I PLP-dependent aspartate aminotransferase-like (Major domain)"/>
    <property type="match status" value="1"/>
</dbReference>
<dbReference type="InterPro" id="IPR015421">
    <property type="entry name" value="PyrdxlP-dep_Trfase_major"/>
</dbReference>
<feature type="domain" description="Aromatic amino acid beta-eliminating lyase/threonine aldolase" evidence="4">
    <location>
        <begin position="61"/>
        <end position="302"/>
    </location>
</feature>
<sequence length="377" mass="41250">MTHASDAVPTPDPRERRFAALRRCDRLLSGVRPQNLRERLAALATDAETAYDLDQRPDIYGDGVVRALEQRVAELLGKPDAAFFPTGTMAQQAALQCWAERSGSRTVAMHPLAHPEVHERKAYSRLSGLHAVWPTTAPRIPTAEELRDSGEQFGTLMLELPLREAGFILPSWEELVAATTALDGTHVHLDGARLWESVYHLGHSLPEIAELADSVYVSFYKTLGGISGAALAGPEDFVRDAKSWRHRYGGQLFQQWPAALSALAGLDRELPRLESYVGHAKVVATALAEAVADTPGARVNPEPPHTHQFQLWLPHPAEALNEANVRLAEEQGLGLFGPWGGRDLPGLSMTEVTVASAALDWTPKEITEAMTAFLTYL</sequence>
<comment type="caution">
    <text evidence="5">The sequence shown here is derived from an EMBL/GenBank/DDBJ whole genome shotgun (WGS) entry which is preliminary data.</text>
</comment>
<dbReference type="RefSeq" id="WP_145791105.1">
    <property type="nucleotide sequence ID" value="NZ_BAAABR010000029.1"/>
</dbReference>
<reference evidence="5 6" key="1">
    <citation type="submission" date="2019-06" db="EMBL/GenBank/DDBJ databases">
        <title>Sequencing the genomes of 1000 actinobacteria strains.</title>
        <authorList>
            <person name="Klenk H.-P."/>
        </authorList>
    </citation>
    <scope>NUCLEOTIDE SEQUENCE [LARGE SCALE GENOMIC DNA]</scope>
    <source>
        <strain evidence="5 6">DSM 41649</strain>
    </source>
</reference>
<protein>
    <submittedName>
        <fullName evidence="5">L-threonine aldolase</fullName>
    </submittedName>
</protein>
<dbReference type="PANTHER" id="PTHR48097">
    <property type="entry name" value="L-THREONINE ALDOLASE-RELATED"/>
    <property type="match status" value="1"/>
</dbReference>
<evidence type="ECO:0000259" key="4">
    <source>
        <dbReference type="Pfam" id="PF01212"/>
    </source>
</evidence>
<dbReference type="Gene3D" id="3.90.1150.10">
    <property type="entry name" value="Aspartate Aminotransferase, domain 1"/>
    <property type="match status" value="1"/>
</dbReference>
<comment type="cofactor">
    <cofactor evidence="1">
        <name>pyridoxal 5'-phosphate</name>
        <dbReference type="ChEBI" id="CHEBI:597326"/>
    </cofactor>
</comment>
<dbReference type="Pfam" id="PF01212">
    <property type="entry name" value="Beta_elim_lyase"/>
    <property type="match status" value="1"/>
</dbReference>
<gene>
    <name evidence="5" type="ORF">FB465_3087</name>
</gene>
<dbReference type="GO" id="GO:0006567">
    <property type="term" value="P:L-threonine catabolic process"/>
    <property type="evidence" value="ECO:0007669"/>
    <property type="project" value="TreeGrafter"/>
</dbReference>
<dbReference type="OrthoDB" id="9774495at2"/>
<dbReference type="SUPFAM" id="SSF53383">
    <property type="entry name" value="PLP-dependent transferases"/>
    <property type="match status" value="1"/>
</dbReference>
<keyword evidence="3" id="KW-0663">Pyridoxal phosphate</keyword>
<keyword evidence="6" id="KW-1185">Reference proteome</keyword>
<name>A0A561ER07_9ACTN</name>
<evidence type="ECO:0000256" key="1">
    <source>
        <dbReference type="ARBA" id="ARBA00001933"/>
    </source>
</evidence>
<evidence type="ECO:0000256" key="3">
    <source>
        <dbReference type="ARBA" id="ARBA00022898"/>
    </source>
</evidence>
<proteinExistence type="inferred from homology"/>